<gene>
    <name evidence="1" type="ORF">LTR09_001138</name>
</gene>
<evidence type="ECO:0000313" key="2">
    <source>
        <dbReference type="Proteomes" id="UP001271007"/>
    </source>
</evidence>
<dbReference type="Proteomes" id="UP001271007">
    <property type="component" value="Unassembled WGS sequence"/>
</dbReference>
<proteinExistence type="predicted"/>
<dbReference type="EMBL" id="JAWDJX010000002">
    <property type="protein sequence ID" value="KAK3058061.1"/>
    <property type="molecule type" value="Genomic_DNA"/>
</dbReference>
<sequence>MSSPRYHNLHIGAAGVSMIEPSPGYEAALNRWYGDDHFYAGGMCLPGIFAGRRWIATTALRELRYAKDRD</sequence>
<keyword evidence="2" id="KW-1185">Reference proteome</keyword>
<evidence type="ECO:0000313" key="1">
    <source>
        <dbReference type="EMBL" id="KAK3058061.1"/>
    </source>
</evidence>
<accession>A0AAJ0GI75</accession>
<comment type="caution">
    <text evidence="1">The sequence shown here is derived from an EMBL/GenBank/DDBJ whole genome shotgun (WGS) entry which is preliminary data.</text>
</comment>
<dbReference type="AlphaFoldDB" id="A0AAJ0GI75"/>
<organism evidence="1 2">
    <name type="scientific">Extremus antarcticus</name>
    <dbReference type="NCBI Taxonomy" id="702011"/>
    <lineage>
        <taxon>Eukaryota</taxon>
        <taxon>Fungi</taxon>
        <taxon>Dikarya</taxon>
        <taxon>Ascomycota</taxon>
        <taxon>Pezizomycotina</taxon>
        <taxon>Dothideomycetes</taxon>
        <taxon>Dothideomycetidae</taxon>
        <taxon>Mycosphaerellales</taxon>
        <taxon>Extremaceae</taxon>
        <taxon>Extremus</taxon>
    </lineage>
</organism>
<protein>
    <submittedName>
        <fullName evidence="1">Uncharacterized protein</fullName>
    </submittedName>
</protein>
<reference evidence="1" key="1">
    <citation type="submission" date="2023-04" db="EMBL/GenBank/DDBJ databases">
        <title>Black Yeasts Isolated from many extreme environments.</title>
        <authorList>
            <person name="Coleine C."/>
            <person name="Stajich J.E."/>
            <person name="Selbmann L."/>
        </authorList>
    </citation>
    <scope>NUCLEOTIDE SEQUENCE</scope>
    <source>
        <strain evidence="1">CCFEE 5312</strain>
    </source>
</reference>
<name>A0AAJ0GI75_9PEZI</name>